<comment type="similarity">
    <text evidence="1">Belongs to the IPP transferase family.</text>
</comment>
<evidence type="ECO:0000256" key="2">
    <source>
        <dbReference type="ARBA" id="ARBA00022679"/>
    </source>
</evidence>
<comment type="caution">
    <text evidence="5">The sequence shown here is derived from an EMBL/GenBank/DDBJ whole genome shotgun (WGS) entry which is preliminary data.</text>
</comment>
<dbReference type="PANTHER" id="PTHR11088">
    <property type="entry name" value="TRNA DIMETHYLALLYLTRANSFERASE"/>
    <property type="match status" value="1"/>
</dbReference>
<keyword evidence="4" id="KW-0067">ATP-binding</keyword>
<evidence type="ECO:0000313" key="5">
    <source>
        <dbReference type="EMBL" id="MBP3059245.1"/>
    </source>
</evidence>
<evidence type="ECO:0000313" key="6">
    <source>
        <dbReference type="Proteomes" id="UP001192346"/>
    </source>
</evidence>
<dbReference type="Gene3D" id="3.40.50.300">
    <property type="entry name" value="P-loop containing nucleotide triphosphate hydrolases"/>
    <property type="match status" value="1"/>
</dbReference>
<evidence type="ECO:0000256" key="1">
    <source>
        <dbReference type="ARBA" id="ARBA00005842"/>
    </source>
</evidence>
<reference evidence="5" key="1">
    <citation type="submission" date="2019-10" db="EMBL/GenBank/DDBJ databases">
        <title>Whole Genome Sequencing and Characterization of Texas Phoenix Palm Decline Phytoplasma Belongs to Lethal Yellowing (16SrIV) Group.</title>
        <authorList>
            <person name="Bao M."/>
        </authorList>
    </citation>
    <scope>NUCLEOTIDE SEQUENCE [LARGE SCALE GENOMIC DNA]</scope>
    <source>
        <strain evidence="5">ACPD</strain>
    </source>
</reference>
<dbReference type="Proteomes" id="UP001192346">
    <property type="component" value="Unassembled WGS sequence"/>
</dbReference>
<evidence type="ECO:0008006" key="7">
    <source>
        <dbReference type="Google" id="ProtNLM"/>
    </source>
</evidence>
<keyword evidence="6" id="KW-1185">Reference proteome</keyword>
<evidence type="ECO:0000256" key="3">
    <source>
        <dbReference type="ARBA" id="ARBA00022741"/>
    </source>
</evidence>
<accession>A0ABS5BI34</accession>
<keyword evidence="3" id="KW-0547">Nucleotide-binding</keyword>
<evidence type="ECO:0000256" key="4">
    <source>
        <dbReference type="ARBA" id="ARBA00022840"/>
    </source>
</evidence>
<dbReference type="Pfam" id="PF01715">
    <property type="entry name" value="IPPT"/>
    <property type="match status" value="1"/>
</dbReference>
<protein>
    <recommendedName>
        <fullName evidence="7">tRNA dimethylallyltransferase</fullName>
    </recommendedName>
</protein>
<dbReference type="InterPro" id="IPR027417">
    <property type="entry name" value="P-loop_NTPase"/>
</dbReference>
<organism evidence="5 6">
    <name type="scientific">Texas Phoenix palm phytoplasma</name>
    <dbReference type="NCBI Taxonomy" id="176709"/>
    <lineage>
        <taxon>Bacteria</taxon>
        <taxon>Bacillati</taxon>
        <taxon>Mycoplasmatota</taxon>
        <taxon>Mollicutes</taxon>
        <taxon>Acholeplasmatales</taxon>
        <taxon>Acholeplasmataceae</taxon>
        <taxon>Candidatus Phytoplasma</taxon>
        <taxon>16SrIV (Coconut lethal yellows group)</taxon>
    </lineage>
</organism>
<gene>
    <name evidence="5" type="ORF">FEF22_000375</name>
</gene>
<keyword evidence="2" id="KW-0808">Transferase</keyword>
<dbReference type="InterPro" id="IPR039657">
    <property type="entry name" value="Dimethylallyltransferase"/>
</dbReference>
<name>A0ABS5BI34_9MOLU</name>
<sequence length="165" mass="19893">MIKLIKQKDPELFFDEKNNRRIFNYYKIIKDKKLRSQKKGKNIPLFDILFIYLDIERNILKKRVEQRLNNMLLNGFIQEVISLIRNYPKANFNVIGYKEIKLFLEKKISLLDAKNLIIKNTMNYAKRQKTWFKNQILNLVVLNALDKELLSNSVELIKKFLKKEK</sequence>
<proteinExistence type="inferred from homology"/>
<dbReference type="PANTHER" id="PTHR11088:SF60">
    <property type="entry name" value="TRNA DIMETHYLALLYLTRANSFERASE"/>
    <property type="match status" value="1"/>
</dbReference>
<dbReference type="EMBL" id="VBRA02000004">
    <property type="protein sequence ID" value="MBP3059245.1"/>
    <property type="molecule type" value="Genomic_DNA"/>
</dbReference>